<gene>
    <name evidence="1" type="ORF">BDP55DRAFT_362730</name>
</gene>
<organism evidence="1 2">
    <name type="scientific">Colletotrichum godetiae</name>
    <dbReference type="NCBI Taxonomy" id="1209918"/>
    <lineage>
        <taxon>Eukaryota</taxon>
        <taxon>Fungi</taxon>
        <taxon>Dikarya</taxon>
        <taxon>Ascomycota</taxon>
        <taxon>Pezizomycotina</taxon>
        <taxon>Sordariomycetes</taxon>
        <taxon>Hypocreomycetidae</taxon>
        <taxon>Glomerellales</taxon>
        <taxon>Glomerellaceae</taxon>
        <taxon>Colletotrichum</taxon>
        <taxon>Colletotrichum acutatum species complex</taxon>
    </lineage>
</organism>
<dbReference type="RefSeq" id="XP_060424091.1">
    <property type="nucleotide sequence ID" value="XM_060567054.1"/>
</dbReference>
<evidence type="ECO:0000313" key="1">
    <source>
        <dbReference type="EMBL" id="KAK1659327.1"/>
    </source>
</evidence>
<dbReference type="GeneID" id="85451580"/>
<proteinExistence type="predicted"/>
<accession>A0AAJ0EQ83</accession>
<dbReference type="EMBL" id="JAHMHR010000062">
    <property type="protein sequence ID" value="KAK1659327.1"/>
    <property type="molecule type" value="Genomic_DNA"/>
</dbReference>
<comment type="caution">
    <text evidence="1">The sequence shown here is derived from an EMBL/GenBank/DDBJ whole genome shotgun (WGS) entry which is preliminary data.</text>
</comment>
<keyword evidence="2" id="KW-1185">Reference proteome</keyword>
<protein>
    <submittedName>
        <fullName evidence="1">Uncharacterized protein</fullName>
    </submittedName>
</protein>
<name>A0AAJ0EQ83_9PEZI</name>
<sequence length="67" mass="7345">MRCCLQCVPVPSDIEPNSLTRGSQGILLRIKGPNGNLASPCCKAAIAARDYRSLNHFLFSSRGNIRR</sequence>
<evidence type="ECO:0000313" key="2">
    <source>
        <dbReference type="Proteomes" id="UP001224890"/>
    </source>
</evidence>
<reference evidence="1" key="1">
    <citation type="submission" date="2021-06" db="EMBL/GenBank/DDBJ databases">
        <title>Comparative genomics, transcriptomics and evolutionary studies reveal genomic signatures of adaptation to plant cell wall in hemibiotrophic fungi.</title>
        <authorList>
            <consortium name="DOE Joint Genome Institute"/>
            <person name="Baroncelli R."/>
            <person name="Diaz J.F."/>
            <person name="Benocci T."/>
            <person name="Peng M."/>
            <person name="Battaglia E."/>
            <person name="Haridas S."/>
            <person name="Andreopoulos W."/>
            <person name="Labutti K."/>
            <person name="Pangilinan J."/>
            <person name="Floch G.L."/>
            <person name="Makela M.R."/>
            <person name="Henrissat B."/>
            <person name="Grigoriev I.V."/>
            <person name="Crouch J.A."/>
            <person name="De Vries R.P."/>
            <person name="Sukno S.A."/>
            <person name="Thon M.R."/>
        </authorList>
    </citation>
    <scope>NUCLEOTIDE SEQUENCE</scope>
    <source>
        <strain evidence="1">CBS 193.32</strain>
    </source>
</reference>
<dbReference type="AlphaFoldDB" id="A0AAJ0EQ83"/>
<dbReference type="Proteomes" id="UP001224890">
    <property type="component" value="Unassembled WGS sequence"/>
</dbReference>